<keyword evidence="4" id="KW-1185">Reference proteome</keyword>
<dbReference type="Proteomes" id="UP000187406">
    <property type="component" value="Unassembled WGS sequence"/>
</dbReference>
<evidence type="ECO:0000256" key="1">
    <source>
        <dbReference type="SAM" id="MobiDB-lite"/>
    </source>
</evidence>
<evidence type="ECO:0000313" key="4">
    <source>
        <dbReference type="Proteomes" id="UP000187406"/>
    </source>
</evidence>
<keyword evidence="2" id="KW-0812">Transmembrane</keyword>
<comment type="caution">
    <text evidence="3">The sequence shown here is derived from an EMBL/GenBank/DDBJ whole genome shotgun (WGS) entry which is preliminary data.</text>
</comment>
<dbReference type="PANTHER" id="PTHR34741:SF2">
    <property type="entry name" value="VESICLE TRANSPORT PROTEIN"/>
    <property type="match status" value="1"/>
</dbReference>
<proteinExistence type="predicted"/>
<name>A0A1Q3BYP2_CEPFO</name>
<feature type="transmembrane region" description="Helical" evidence="2">
    <location>
        <begin position="63"/>
        <end position="83"/>
    </location>
</feature>
<dbReference type="AlphaFoldDB" id="A0A1Q3BYP2"/>
<dbReference type="InParanoid" id="A0A1Q3BYP2"/>
<feature type="transmembrane region" description="Helical" evidence="2">
    <location>
        <begin position="30"/>
        <end position="51"/>
    </location>
</feature>
<keyword evidence="2" id="KW-1133">Transmembrane helix</keyword>
<gene>
    <name evidence="3" type="ORF">CFOL_v3_16499</name>
</gene>
<accession>A0A1Q3BYP2</accession>
<evidence type="ECO:0000313" key="3">
    <source>
        <dbReference type="EMBL" id="GAV73012.1"/>
    </source>
</evidence>
<feature type="transmembrane region" description="Helical" evidence="2">
    <location>
        <begin position="92"/>
        <end position="109"/>
    </location>
</feature>
<evidence type="ECO:0000256" key="2">
    <source>
        <dbReference type="SAM" id="Phobius"/>
    </source>
</evidence>
<organism evidence="3 4">
    <name type="scientific">Cephalotus follicularis</name>
    <name type="common">Albany pitcher plant</name>
    <dbReference type="NCBI Taxonomy" id="3775"/>
    <lineage>
        <taxon>Eukaryota</taxon>
        <taxon>Viridiplantae</taxon>
        <taxon>Streptophyta</taxon>
        <taxon>Embryophyta</taxon>
        <taxon>Tracheophyta</taxon>
        <taxon>Spermatophyta</taxon>
        <taxon>Magnoliopsida</taxon>
        <taxon>eudicotyledons</taxon>
        <taxon>Gunneridae</taxon>
        <taxon>Pentapetalae</taxon>
        <taxon>rosids</taxon>
        <taxon>fabids</taxon>
        <taxon>Oxalidales</taxon>
        <taxon>Cephalotaceae</taxon>
        <taxon>Cephalotus</taxon>
    </lineage>
</organism>
<dbReference type="PANTHER" id="PTHR34741">
    <property type="entry name" value="IMAP FAMILY MEMBER 1, PUTATIVE-RELATED"/>
    <property type="match status" value="1"/>
</dbReference>
<sequence length="138" mass="15053">MSLPTIAQSSPSHGQPTLPVSGNGDKNLEAWAMVIIAFCLEASTQIAILSAQSSESHFHPVFHMFYFAITVVFSSLAVSKLICAMHPVAAKLLEKIAIFFAATAFFLAITNATPLWLKCICWTINSISFLAILNCNRY</sequence>
<dbReference type="OrthoDB" id="1745749at2759"/>
<dbReference type="EMBL" id="BDDD01001063">
    <property type="protein sequence ID" value="GAV73012.1"/>
    <property type="molecule type" value="Genomic_DNA"/>
</dbReference>
<keyword evidence="2" id="KW-0472">Membrane</keyword>
<protein>
    <submittedName>
        <fullName evidence="3">Uncharacterized protein</fullName>
    </submittedName>
</protein>
<feature type="region of interest" description="Disordered" evidence="1">
    <location>
        <begin position="1"/>
        <end position="20"/>
    </location>
</feature>
<reference evidence="4" key="1">
    <citation type="submission" date="2016-04" db="EMBL/GenBank/DDBJ databases">
        <title>Cephalotus genome sequencing.</title>
        <authorList>
            <person name="Fukushima K."/>
            <person name="Hasebe M."/>
            <person name="Fang X."/>
        </authorList>
    </citation>
    <scope>NUCLEOTIDE SEQUENCE [LARGE SCALE GENOMIC DNA]</scope>
    <source>
        <strain evidence="4">cv. St1</strain>
    </source>
</reference>